<evidence type="ECO:0000256" key="1">
    <source>
        <dbReference type="SAM" id="Coils"/>
    </source>
</evidence>
<keyword evidence="2" id="KW-0472">Membrane</keyword>
<name>A0AAU8HVS7_9FIRM</name>
<reference evidence="3" key="2">
    <citation type="submission" date="2024-06" db="EMBL/GenBank/DDBJ databases">
        <authorList>
            <person name="Petrova K.O."/>
            <person name="Toshchakov S.V."/>
            <person name="Boltjanskaja Y.V."/>
            <person name="Kevbrin V.V."/>
        </authorList>
    </citation>
    <scope>NUCLEOTIDE SEQUENCE</scope>
    <source>
        <strain evidence="3">Z-710</strain>
    </source>
</reference>
<keyword evidence="2" id="KW-1133">Transmembrane helix</keyword>
<evidence type="ECO:0000256" key="2">
    <source>
        <dbReference type="SAM" id="Phobius"/>
    </source>
</evidence>
<dbReference type="RefSeq" id="WP_353894041.1">
    <property type="nucleotide sequence ID" value="NZ_CP159485.1"/>
</dbReference>
<keyword evidence="1" id="KW-0175">Coiled coil</keyword>
<feature type="coiled-coil region" evidence="1">
    <location>
        <begin position="140"/>
        <end position="167"/>
    </location>
</feature>
<organism evidence="3">
    <name type="scientific">Proteinivorax hydrogeniformans</name>
    <dbReference type="NCBI Taxonomy" id="1826727"/>
    <lineage>
        <taxon>Bacteria</taxon>
        <taxon>Bacillati</taxon>
        <taxon>Bacillota</taxon>
        <taxon>Clostridia</taxon>
        <taxon>Eubacteriales</taxon>
        <taxon>Proteinivoracaceae</taxon>
        <taxon>Proteinivorax</taxon>
    </lineage>
</organism>
<gene>
    <name evidence="3" type="ORF">PRVXH_000816</name>
</gene>
<feature type="transmembrane region" description="Helical" evidence="2">
    <location>
        <begin position="115"/>
        <end position="138"/>
    </location>
</feature>
<reference evidence="3" key="1">
    <citation type="journal article" date="2018" name="Antonie Van Leeuwenhoek">
        <title>Proteinivorax hydrogeniformans sp. nov., an anaerobic, haloalkaliphilic bacterium fermenting proteinaceous compounds with high hydrogen production.</title>
        <authorList>
            <person name="Boltyanskaya Y."/>
            <person name="Detkova E."/>
            <person name="Pimenov N."/>
            <person name="Kevbrin V."/>
        </authorList>
    </citation>
    <scope>NUCLEOTIDE SEQUENCE</scope>
    <source>
        <strain evidence="3">Z-710</strain>
    </source>
</reference>
<dbReference type="EMBL" id="CP159485">
    <property type="protein sequence ID" value="XCI29493.1"/>
    <property type="molecule type" value="Genomic_DNA"/>
</dbReference>
<protein>
    <submittedName>
        <fullName evidence="3">Uncharacterized protein</fullName>
    </submittedName>
</protein>
<dbReference type="AlphaFoldDB" id="A0AAU8HVS7"/>
<proteinExistence type="predicted"/>
<feature type="transmembrane region" description="Helical" evidence="2">
    <location>
        <begin position="75"/>
        <end position="95"/>
    </location>
</feature>
<keyword evidence="2" id="KW-0812">Transmembrane</keyword>
<feature type="transmembrane region" description="Helical" evidence="2">
    <location>
        <begin position="6"/>
        <end position="27"/>
    </location>
</feature>
<accession>A0AAU8HVS7</accession>
<evidence type="ECO:0000313" key="3">
    <source>
        <dbReference type="EMBL" id="XCI29493.1"/>
    </source>
</evidence>
<sequence>MSNTMVNIIFVFVCLCTLVLVAWNVLYSKGKISVKPQFKINEVVDYVTQKTPKSKLRLKSRLCYFLKLEDNHRSWTLITLAVILILALFNLYVLYGRAFEAKYGLPYIFDLRGGFYYFRNFSVPISFAIIIVFVFLGIDFSEEEEKKNETKKEKANSKNNVIKFKKQVEKKN</sequence>